<dbReference type="PANTHER" id="PTHR43133">
    <property type="entry name" value="RNA POLYMERASE ECF-TYPE SIGMA FACTO"/>
    <property type="match status" value="1"/>
</dbReference>
<dbReference type="Pfam" id="PF04542">
    <property type="entry name" value="Sigma70_r2"/>
    <property type="match status" value="1"/>
</dbReference>
<evidence type="ECO:0000259" key="6">
    <source>
        <dbReference type="Pfam" id="PF04542"/>
    </source>
</evidence>
<keyword evidence="3" id="KW-0731">Sigma factor</keyword>
<dbReference type="Pfam" id="PF08281">
    <property type="entry name" value="Sigma70_r4_2"/>
    <property type="match status" value="1"/>
</dbReference>
<sequence>MNDADLIREFRNGNIDVFSELVAKYSRPLTIMILRIVRDQEEAKDISQTVFLKAYEGLPRFMLASSFKTWLYSIALNAVKDHLRKNRKARMVEADPDQLEDSSESPADRLDAARMSKNLREAMEMLPEKQRLTFQLRIYENLDYKEIARILGGTAGGARGNFFQAVKTLRERLIGWNGDERTGL</sequence>
<dbReference type="PANTHER" id="PTHR43133:SF8">
    <property type="entry name" value="RNA POLYMERASE SIGMA FACTOR HI_1459-RELATED"/>
    <property type="match status" value="1"/>
</dbReference>
<dbReference type="GO" id="GO:0003677">
    <property type="term" value="F:DNA binding"/>
    <property type="evidence" value="ECO:0007669"/>
    <property type="project" value="UniProtKB-KW"/>
</dbReference>
<keyword evidence="2" id="KW-0805">Transcription regulation</keyword>
<evidence type="ECO:0000256" key="1">
    <source>
        <dbReference type="ARBA" id="ARBA00010641"/>
    </source>
</evidence>
<dbReference type="InterPro" id="IPR014284">
    <property type="entry name" value="RNA_pol_sigma-70_dom"/>
</dbReference>
<dbReference type="Proteomes" id="UP000807825">
    <property type="component" value="Unassembled WGS sequence"/>
</dbReference>
<dbReference type="InterPro" id="IPR013324">
    <property type="entry name" value="RNA_pol_sigma_r3/r4-like"/>
</dbReference>
<feature type="domain" description="RNA polymerase sigma-70 region 2" evidence="6">
    <location>
        <begin position="21"/>
        <end position="88"/>
    </location>
</feature>
<comment type="caution">
    <text evidence="8">The sequence shown here is derived from an EMBL/GenBank/DDBJ whole genome shotgun (WGS) entry which is preliminary data.</text>
</comment>
<dbReference type="Gene3D" id="1.10.10.10">
    <property type="entry name" value="Winged helix-like DNA-binding domain superfamily/Winged helix DNA-binding domain"/>
    <property type="match status" value="1"/>
</dbReference>
<dbReference type="Gene3D" id="1.10.1740.10">
    <property type="match status" value="1"/>
</dbReference>
<reference evidence="8" key="1">
    <citation type="submission" date="2020-07" db="EMBL/GenBank/DDBJ databases">
        <title>Huge and variable diversity of episymbiotic CPR bacteria and DPANN archaea in groundwater ecosystems.</title>
        <authorList>
            <person name="He C.Y."/>
            <person name="Keren R."/>
            <person name="Whittaker M."/>
            <person name="Farag I.F."/>
            <person name="Doudna J."/>
            <person name="Cate J.H.D."/>
            <person name="Banfield J.F."/>
        </authorList>
    </citation>
    <scope>NUCLEOTIDE SEQUENCE</scope>
    <source>
        <strain evidence="8">NC_groundwater_1664_Pr3_B-0.1um_52_9</strain>
    </source>
</reference>
<evidence type="ECO:0000256" key="4">
    <source>
        <dbReference type="ARBA" id="ARBA00023125"/>
    </source>
</evidence>
<dbReference type="NCBIfam" id="TIGR02937">
    <property type="entry name" value="sigma70-ECF"/>
    <property type="match status" value="1"/>
</dbReference>
<evidence type="ECO:0000313" key="9">
    <source>
        <dbReference type="Proteomes" id="UP000807825"/>
    </source>
</evidence>
<proteinExistence type="inferred from homology"/>
<dbReference type="InterPro" id="IPR013325">
    <property type="entry name" value="RNA_pol_sigma_r2"/>
</dbReference>
<dbReference type="InterPro" id="IPR013249">
    <property type="entry name" value="RNA_pol_sigma70_r4_t2"/>
</dbReference>
<comment type="similarity">
    <text evidence="1">Belongs to the sigma-70 factor family. ECF subfamily.</text>
</comment>
<keyword evidence="5" id="KW-0804">Transcription</keyword>
<keyword evidence="4" id="KW-0238">DNA-binding</keyword>
<evidence type="ECO:0000313" key="8">
    <source>
        <dbReference type="EMBL" id="MBI5250885.1"/>
    </source>
</evidence>
<feature type="domain" description="RNA polymerase sigma factor 70 region 4 type 2" evidence="7">
    <location>
        <begin position="118"/>
        <end position="169"/>
    </location>
</feature>
<organism evidence="8 9">
    <name type="scientific">Desulfomonile tiedjei</name>
    <dbReference type="NCBI Taxonomy" id="2358"/>
    <lineage>
        <taxon>Bacteria</taxon>
        <taxon>Pseudomonadati</taxon>
        <taxon>Thermodesulfobacteriota</taxon>
        <taxon>Desulfomonilia</taxon>
        <taxon>Desulfomonilales</taxon>
        <taxon>Desulfomonilaceae</taxon>
        <taxon>Desulfomonile</taxon>
    </lineage>
</organism>
<dbReference type="GO" id="GO:0016987">
    <property type="term" value="F:sigma factor activity"/>
    <property type="evidence" value="ECO:0007669"/>
    <property type="project" value="UniProtKB-KW"/>
</dbReference>
<gene>
    <name evidence="8" type="ORF">HY912_15465</name>
</gene>
<dbReference type="AlphaFoldDB" id="A0A9D6V588"/>
<evidence type="ECO:0000256" key="2">
    <source>
        <dbReference type="ARBA" id="ARBA00023015"/>
    </source>
</evidence>
<name>A0A9D6V588_9BACT</name>
<evidence type="ECO:0000256" key="3">
    <source>
        <dbReference type="ARBA" id="ARBA00023082"/>
    </source>
</evidence>
<dbReference type="InterPro" id="IPR036388">
    <property type="entry name" value="WH-like_DNA-bd_sf"/>
</dbReference>
<dbReference type="InterPro" id="IPR007627">
    <property type="entry name" value="RNA_pol_sigma70_r2"/>
</dbReference>
<evidence type="ECO:0000256" key="5">
    <source>
        <dbReference type="ARBA" id="ARBA00023163"/>
    </source>
</evidence>
<dbReference type="GO" id="GO:0006352">
    <property type="term" value="P:DNA-templated transcription initiation"/>
    <property type="evidence" value="ECO:0007669"/>
    <property type="project" value="InterPro"/>
</dbReference>
<dbReference type="SUPFAM" id="SSF88946">
    <property type="entry name" value="Sigma2 domain of RNA polymerase sigma factors"/>
    <property type="match status" value="1"/>
</dbReference>
<dbReference type="InterPro" id="IPR039425">
    <property type="entry name" value="RNA_pol_sigma-70-like"/>
</dbReference>
<accession>A0A9D6V588</accession>
<dbReference type="EMBL" id="JACRDE010000401">
    <property type="protein sequence ID" value="MBI5250885.1"/>
    <property type="molecule type" value="Genomic_DNA"/>
</dbReference>
<protein>
    <submittedName>
        <fullName evidence="8">Sigma-70 family RNA polymerase sigma factor</fullName>
    </submittedName>
</protein>
<dbReference type="SUPFAM" id="SSF88659">
    <property type="entry name" value="Sigma3 and sigma4 domains of RNA polymerase sigma factors"/>
    <property type="match status" value="1"/>
</dbReference>
<evidence type="ECO:0000259" key="7">
    <source>
        <dbReference type="Pfam" id="PF08281"/>
    </source>
</evidence>